<dbReference type="GO" id="GO:0009288">
    <property type="term" value="C:bacterial-type flagellum"/>
    <property type="evidence" value="ECO:0007669"/>
    <property type="project" value="UniProtKB-SubCell"/>
</dbReference>
<dbReference type="InterPro" id="IPR042187">
    <property type="entry name" value="Flagellin_C_sub2"/>
</dbReference>
<dbReference type="PANTHER" id="PTHR42792:SF2">
    <property type="entry name" value="FLAGELLIN"/>
    <property type="match status" value="1"/>
</dbReference>
<dbReference type="GO" id="GO:0005198">
    <property type="term" value="F:structural molecule activity"/>
    <property type="evidence" value="ECO:0007669"/>
    <property type="project" value="UniProtKB-UniRule"/>
</dbReference>
<feature type="domain" description="Flagellin N-terminal" evidence="4">
    <location>
        <begin position="5"/>
        <end position="139"/>
    </location>
</feature>
<evidence type="ECO:0000256" key="3">
    <source>
        <dbReference type="RuleBase" id="RU362073"/>
    </source>
</evidence>
<dbReference type="Pfam" id="PF00669">
    <property type="entry name" value="Flagellin_N"/>
    <property type="match status" value="1"/>
</dbReference>
<keyword evidence="3" id="KW-0964">Secreted</keyword>
<keyword evidence="6" id="KW-0969">Cilium</keyword>
<dbReference type="EMBL" id="FLUQ01000002">
    <property type="protein sequence ID" value="SBW04084.1"/>
    <property type="molecule type" value="Genomic_DNA"/>
</dbReference>
<protein>
    <recommendedName>
        <fullName evidence="3">Flagellin</fullName>
    </recommendedName>
</protein>
<reference evidence="6" key="1">
    <citation type="submission" date="2016-04" db="EMBL/GenBank/DDBJ databases">
        <authorList>
            <person name="Evans L.H."/>
            <person name="Alamgir A."/>
            <person name="Owens N."/>
            <person name="Weber N.D."/>
            <person name="Virtaneva K."/>
            <person name="Barbian K."/>
            <person name="Babar A."/>
            <person name="Rosenke K."/>
        </authorList>
    </citation>
    <scope>NUCLEOTIDE SEQUENCE</scope>
    <source>
        <strain evidence="6">86</strain>
    </source>
</reference>
<evidence type="ECO:0000256" key="1">
    <source>
        <dbReference type="ARBA" id="ARBA00005709"/>
    </source>
</evidence>
<keyword evidence="6" id="KW-0966">Cell projection</keyword>
<dbReference type="Gene3D" id="3.30.70.2120">
    <property type="match status" value="1"/>
</dbReference>
<dbReference type="Gene3D" id="1.20.1330.10">
    <property type="entry name" value="f41 fragment of flagellin, N-terminal domain"/>
    <property type="match status" value="2"/>
</dbReference>
<dbReference type="Pfam" id="PF00700">
    <property type="entry name" value="Flagellin_C"/>
    <property type="match status" value="1"/>
</dbReference>
<dbReference type="InterPro" id="IPR001029">
    <property type="entry name" value="Flagellin_N"/>
</dbReference>
<accession>A0A212JX77</accession>
<dbReference type="SUPFAM" id="SSF64518">
    <property type="entry name" value="Phase 1 flagellin"/>
    <property type="match status" value="1"/>
</dbReference>
<proteinExistence type="inferred from homology"/>
<keyword evidence="2 3" id="KW-0975">Bacterial flagellum</keyword>
<keyword evidence="6" id="KW-0282">Flagellum</keyword>
<comment type="similarity">
    <text evidence="1 3">Belongs to the bacterial flagellin family.</text>
</comment>
<organism evidence="6">
    <name type="scientific">uncultured delta proteobacterium</name>
    <dbReference type="NCBI Taxonomy" id="34034"/>
    <lineage>
        <taxon>Bacteria</taxon>
        <taxon>Deltaproteobacteria</taxon>
        <taxon>environmental samples</taxon>
    </lineage>
</organism>
<evidence type="ECO:0000259" key="4">
    <source>
        <dbReference type="Pfam" id="PF00669"/>
    </source>
</evidence>
<dbReference type="InterPro" id="IPR001492">
    <property type="entry name" value="Flagellin"/>
</dbReference>
<comment type="function">
    <text evidence="3">Flagellin is the subunit protein which polymerizes to form the filaments of bacterial flagella.</text>
</comment>
<name>A0A212JX77_9DELT</name>
<dbReference type="AlphaFoldDB" id="A0A212JX77"/>
<feature type="domain" description="Flagellin C-terminal" evidence="5">
    <location>
        <begin position="423"/>
        <end position="504"/>
    </location>
</feature>
<sequence>MALAINHNLAAMNASRNLGRSYDALATSVRRLSSGLRVGQASDDAAGLAIRELMRADVAALNQGVRNANDAISMLQTHDGALQVIDEKLIRLKELAEQAASGTYNSDQRLMIDSEFQAMKSEISRIATATDFNGIKLLCNDVANKFKITTGEGTPDIPPTPPEIVGATGTILNPDAVTTDATIAYTENNEWTINSLTGDAAFARWTYPTFAAGTGAEEIFKDVTMSFGYNRATNTWTMDQSTIDSLRARGVTYYWMDPNRGPSEAYFVIQAIGKGPGGTLVTAPLFWRAPTAADALTSNMHVSMTFTGSGSSSMTFTSGTAEYPNIAYLGNDLWDLDGDGSADVRTPYVAGGGSFSLRAGTQGGSGGAGTTEYVTRIHFGTANDSAEDYFDIQGWDCTAEGLGIDGIRVQTQDSAQHALVELNGAIVKKDAIRGYFGAMQNRLENTVSNLQIQAENLLAAESRISDVDVAYEMTAFVRNQILTQSAVSMLSQANSMPQMALRLLQGA</sequence>
<gene>
    <name evidence="6" type="ORF">KL86DPRO_20255</name>
</gene>
<evidence type="ECO:0000256" key="2">
    <source>
        <dbReference type="ARBA" id="ARBA00023143"/>
    </source>
</evidence>
<dbReference type="InterPro" id="IPR046358">
    <property type="entry name" value="Flagellin_C"/>
</dbReference>
<dbReference type="PANTHER" id="PTHR42792">
    <property type="entry name" value="FLAGELLIN"/>
    <property type="match status" value="1"/>
</dbReference>
<evidence type="ECO:0000313" key="6">
    <source>
        <dbReference type="EMBL" id="SBW04084.1"/>
    </source>
</evidence>
<dbReference type="Gene3D" id="6.10.10.10">
    <property type="entry name" value="Flagellar export chaperone, C-terminal domain"/>
    <property type="match status" value="1"/>
</dbReference>
<evidence type="ECO:0000259" key="5">
    <source>
        <dbReference type="Pfam" id="PF00700"/>
    </source>
</evidence>
<dbReference type="GO" id="GO:0005576">
    <property type="term" value="C:extracellular region"/>
    <property type="evidence" value="ECO:0007669"/>
    <property type="project" value="UniProtKB-SubCell"/>
</dbReference>
<comment type="subcellular location">
    <subcellularLocation>
        <location evidence="3">Secreted</location>
    </subcellularLocation>
    <subcellularLocation>
        <location evidence="3">Bacterial flagellum</location>
    </subcellularLocation>
</comment>
<dbReference type="PRINTS" id="PR00207">
    <property type="entry name" value="FLAGELLIN"/>
</dbReference>